<evidence type="ECO:0008006" key="3">
    <source>
        <dbReference type="Google" id="ProtNLM"/>
    </source>
</evidence>
<dbReference type="AlphaFoldDB" id="A0A5C8Z567"/>
<proteinExistence type="predicted"/>
<keyword evidence="2" id="KW-1185">Reference proteome</keyword>
<dbReference type="SUPFAM" id="SSF52540">
    <property type="entry name" value="P-loop containing nucleoside triphosphate hydrolases"/>
    <property type="match status" value="1"/>
</dbReference>
<dbReference type="EMBL" id="VKAD01000002">
    <property type="protein sequence ID" value="TXR52060.1"/>
    <property type="molecule type" value="Genomic_DNA"/>
</dbReference>
<dbReference type="Proteomes" id="UP000321764">
    <property type="component" value="Unassembled WGS sequence"/>
</dbReference>
<dbReference type="Gene3D" id="3.40.50.300">
    <property type="entry name" value="P-loop containing nucleotide triphosphate hydrolases"/>
    <property type="match status" value="1"/>
</dbReference>
<name>A0A5C8Z567_9GAMM</name>
<sequence>MNQRINDNLEADIKAFFGATGSGKTYSMLKSIPTSARCLSFDPAGSVTGSGTGFVGTASRTEYMQMTRRGGNVRACFQAAGKENFDWWCKWVFALADARRIAYVQVDELSAVTSSSKAPEGWNNILNLGRKYGLKVRAGAQRPQEIDKTLIGNQNGIWIGHQARRGDAEYLARETDIPVAEILALRKNPHFDHIMYEGRDNYKIFQKAA</sequence>
<comment type="caution">
    <text evidence="1">The sequence shown here is derived from an EMBL/GenBank/DDBJ whole genome shotgun (WGS) entry which is preliminary data.</text>
</comment>
<protein>
    <recommendedName>
        <fullName evidence="3">ATP-binding protein</fullName>
    </recommendedName>
</protein>
<dbReference type="InterPro" id="IPR027417">
    <property type="entry name" value="P-loop_NTPase"/>
</dbReference>
<evidence type="ECO:0000313" key="2">
    <source>
        <dbReference type="Proteomes" id="UP000321764"/>
    </source>
</evidence>
<reference evidence="1 2" key="1">
    <citation type="submission" date="2019-07" db="EMBL/GenBank/DDBJ databases">
        <title>Reinekea sp. strain SSH23 genome sequencing and assembly.</title>
        <authorList>
            <person name="Kim I."/>
        </authorList>
    </citation>
    <scope>NUCLEOTIDE SEQUENCE [LARGE SCALE GENOMIC DNA]</scope>
    <source>
        <strain evidence="1 2">SSH23</strain>
    </source>
</reference>
<gene>
    <name evidence="1" type="ORF">FME95_11635</name>
</gene>
<dbReference type="RefSeq" id="WP_147714656.1">
    <property type="nucleotide sequence ID" value="NZ_VKAD01000002.1"/>
</dbReference>
<dbReference type="OrthoDB" id="6399741at2"/>
<evidence type="ECO:0000313" key="1">
    <source>
        <dbReference type="EMBL" id="TXR52060.1"/>
    </source>
</evidence>
<accession>A0A5C8Z567</accession>
<organism evidence="1 2">
    <name type="scientific">Reinekea thalattae</name>
    <dbReference type="NCBI Taxonomy" id="2593301"/>
    <lineage>
        <taxon>Bacteria</taxon>
        <taxon>Pseudomonadati</taxon>
        <taxon>Pseudomonadota</taxon>
        <taxon>Gammaproteobacteria</taxon>
        <taxon>Oceanospirillales</taxon>
        <taxon>Saccharospirillaceae</taxon>
        <taxon>Reinekea</taxon>
    </lineage>
</organism>